<gene>
    <name evidence="2" type="ORF">EOT10_33360</name>
</gene>
<proteinExistence type="predicted"/>
<comment type="caution">
    <text evidence="2">The sequence shown here is derived from an EMBL/GenBank/DDBJ whole genome shotgun (WGS) entry which is preliminary data.</text>
</comment>
<evidence type="ECO:0000313" key="2">
    <source>
        <dbReference type="EMBL" id="RVU17985.1"/>
    </source>
</evidence>
<name>A0A3S2V830_9ACTN</name>
<protein>
    <submittedName>
        <fullName evidence="2">Uncharacterized protein</fullName>
    </submittedName>
</protein>
<dbReference type="OrthoDB" id="4233696at2"/>
<evidence type="ECO:0000256" key="1">
    <source>
        <dbReference type="SAM" id="MobiDB-lite"/>
    </source>
</evidence>
<dbReference type="RefSeq" id="WP_127832114.1">
    <property type="nucleotide sequence ID" value="NZ_RZYA01000022.1"/>
</dbReference>
<feature type="region of interest" description="Disordered" evidence="1">
    <location>
        <begin position="1"/>
        <end position="21"/>
    </location>
</feature>
<dbReference type="Proteomes" id="UP000283128">
    <property type="component" value="Unassembled WGS sequence"/>
</dbReference>
<sequence>MAAEPTVGAGSTLELALHGPDPEPELAALQQALTAAGAASVDRVRLTAPASDQRVAELVQVCTLLVGGVVDVVAIVEAVRGWLAGRREAAARRPAPAGADDVVPSVVITVGDQRLEITYPSDRAQSDAIARFLDLHRRDGR</sequence>
<evidence type="ECO:0000313" key="3">
    <source>
        <dbReference type="Proteomes" id="UP000283128"/>
    </source>
</evidence>
<dbReference type="AlphaFoldDB" id="A0A3S2V830"/>
<accession>A0A3S2V830</accession>
<organism evidence="2 3">
    <name type="scientific">Streptomyces antnestii</name>
    <dbReference type="NCBI Taxonomy" id="2494256"/>
    <lineage>
        <taxon>Bacteria</taxon>
        <taxon>Bacillati</taxon>
        <taxon>Actinomycetota</taxon>
        <taxon>Actinomycetes</taxon>
        <taxon>Kitasatosporales</taxon>
        <taxon>Streptomycetaceae</taxon>
        <taxon>Streptomyces</taxon>
    </lineage>
</organism>
<reference evidence="2 3" key="1">
    <citation type="submission" date="2019-01" db="EMBL/GenBank/DDBJ databases">
        <title>Genome sequences of Streptomyces and Rhizobium isolates collected from root and soil.</title>
        <authorList>
            <person name="Chhettri S."/>
            <person name="Sevigny J.L."/>
            <person name="Sen A."/>
            <person name="Ennis N."/>
            <person name="Tisa L."/>
        </authorList>
    </citation>
    <scope>NUCLEOTIDE SEQUENCE [LARGE SCALE GENOMIC DNA]</scope>
    <source>
        <strain evidence="2 3">San01</strain>
    </source>
</reference>
<keyword evidence="3" id="KW-1185">Reference proteome</keyword>
<dbReference type="EMBL" id="RZYA01000022">
    <property type="protein sequence ID" value="RVU17985.1"/>
    <property type="molecule type" value="Genomic_DNA"/>
</dbReference>